<proteinExistence type="predicted"/>
<dbReference type="AlphaFoldDB" id="A0A967KAA1"/>
<sequence length="202" mass="22369">MAEIEKVMKILGEELAALDMSTNAEAFVRLVLEAVANKRKLQIPKATPLLSAAEKAAYLAGGFDLCECEEQIPGSLERAMAEYVALIATALPIHDAARLLGVHCETIQNRLHRRELFGIKHRGRWLLPRFQFHHEETLPGLEEVAPAIDPDAQPISLARFFHLPQNDLVIADAPAPLSPRDWLMAGYSPTRVAALARELILL</sequence>
<keyword evidence="2" id="KW-1185">Reference proteome</keyword>
<reference evidence="1" key="1">
    <citation type="submission" date="2020-03" db="EMBL/GenBank/DDBJ databases">
        <title>Genome of Pelagibius litoralis DSM 21314T.</title>
        <authorList>
            <person name="Wang G."/>
        </authorList>
    </citation>
    <scope>NUCLEOTIDE SEQUENCE</scope>
    <source>
        <strain evidence="1">DSM 21314</strain>
    </source>
</reference>
<evidence type="ECO:0000313" key="2">
    <source>
        <dbReference type="Proteomes" id="UP000761264"/>
    </source>
</evidence>
<dbReference type="Proteomes" id="UP000761264">
    <property type="component" value="Unassembled WGS sequence"/>
</dbReference>
<protein>
    <submittedName>
        <fullName evidence="1">Helix-turn-helix domain-containing protein</fullName>
    </submittedName>
</protein>
<dbReference type="RefSeq" id="WP_167226867.1">
    <property type="nucleotide sequence ID" value="NZ_JAAQPH010000013.1"/>
</dbReference>
<evidence type="ECO:0000313" key="1">
    <source>
        <dbReference type="EMBL" id="NIA70362.1"/>
    </source>
</evidence>
<organism evidence="1 2">
    <name type="scientific">Pelagibius litoralis</name>
    <dbReference type="NCBI Taxonomy" id="374515"/>
    <lineage>
        <taxon>Bacteria</taxon>
        <taxon>Pseudomonadati</taxon>
        <taxon>Pseudomonadota</taxon>
        <taxon>Alphaproteobacteria</taxon>
        <taxon>Rhodospirillales</taxon>
        <taxon>Rhodovibrionaceae</taxon>
        <taxon>Pelagibius</taxon>
    </lineage>
</organism>
<name>A0A967KAA1_9PROT</name>
<comment type="caution">
    <text evidence="1">The sequence shown here is derived from an EMBL/GenBank/DDBJ whole genome shotgun (WGS) entry which is preliminary data.</text>
</comment>
<accession>A0A967KAA1</accession>
<gene>
    <name evidence="1" type="ORF">HBA54_17285</name>
</gene>
<dbReference type="EMBL" id="JAAQPH010000013">
    <property type="protein sequence ID" value="NIA70362.1"/>
    <property type="molecule type" value="Genomic_DNA"/>
</dbReference>